<dbReference type="PANTHER" id="PTHR42648">
    <property type="entry name" value="TRANSPOSASE, PUTATIVE-RELATED"/>
    <property type="match status" value="1"/>
</dbReference>
<dbReference type="Proteomes" id="UP000321393">
    <property type="component" value="Unassembled WGS sequence"/>
</dbReference>
<proteinExistence type="predicted"/>
<evidence type="ECO:0000313" key="3">
    <source>
        <dbReference type="EMBL" id="KAA0043139.1"/>
    </source>
</evidence>
<sequence length="205" mass="23397">MSDNCYQWDAEVNLCNLSKVEEASLWHKRLEHISGTTLSKVTKADAIIGLPTLTFTSLESCSESLAGKQVKSPHKSAILHSTSRTLELIHIDLMRPMQAETLGGKRVILRPRTTTTSYELWKGRKLNVKYFHIFGSTCFIMSDRDHRQKWDSKSDRGIFLGYSTNSRAYRVFNQCTKTVMESMNVIIDDLEKGPKRSLDEEDGDF</sequence>
<dbReference type="Pfam" id="PF25597">
    <property type="entry name" value="SH3_retrovirus"/>
    <property type="match status" value="1"/>
</dbReference>
<dbReference type="Proteomes" id="UP000321947">
    <property type="component" value="Unassembled WGS sequence"/>
</dbReference>
<evidence type="ECO:0000313" key="5">
    <source>
        <dbReference type="Proteomes" id="UP000321393"/>
    </source>
</evidence>
<dbReference type="PANTHER" id="PTHR42648:SF21">
    <property type="entry name" value="CYSTEINE-RICH RLK (RECEPTOR-LIKE PROTEIN KINASE) 8"/>
    <property type="match status" value="1"/>
</dbReference>
<gene>
    <name evidence="4" type="ORF">E5676_scaffold592G00250</name>
    <name evidence="3" type="ORF">E6C27_scaffold332G00260</name>
</gene>
<protein>
    <submittedName>
        <fullName evidence="3 4">Gag-pol polyprotein</fullName>
    </submittedName>
</protein>
<dbReference type="EMBL" id="SSTD01004265">
    <property type="protein sequence ID" value="TYK23925.1"/>
    <property type="molecule type" value="Genomic_DNA"/>
</dbReference>
<evidence type="ECO:0000259" key="1">
    <source>
        <dbReference type="Pfam" id="PF13976"/>
    </source>
</evidence>
<name>A0A5A7TPJ0_CUCMM</name>
<feature type="domain" description="GAG-pre-integrase" evidence="1">
    <location>
        <begin position="13"/>
        <end position="69"/>
    </location>
</feature>
<evidence type="ECO:0000259" key="2">
    <source>
        <dbReference type="Pfam" id="PF25597"/>
    </source>
</evidence>
<organism evidence="3 5">
    <name type="scientific">Cucumis melo var. makuwa</name>
    <name type="common">Oriental melon</name>
    <dbReference type="NCBI Taxonomy" id="1194695"/>
    <lineage>
        <taxon>Eukaryota</taxon>
        <taxon>Viridiplantae</taxon>
        <taxon>Streptophyta</taxon>
        <taxon>Embryophyta</taxon>
        <taxon>Tracheophyta</taxon>
        <taxon>Spermatophyta</taxon>
        <taxon>Magnoliopsida</taxon>
        <taxon>eudicotyledons</taxon>
        <taxon>Gunneridae</taxon>
        <taxon>Pentapetalae</taxon>
        <taxon>rosids</taxon>
        <taxon>fabids</taxon>
        <taxon>Cucurbitales</taxon>
        <taxon>Cucurbitaceae</taxon>
        <taxon>Benincaseae</taxon>
        <taxon>Cucumis</taxon>
    </lineage>
</organism>
<dbReference type="EMBL" id="SSTE01015340">
    <property type="protein sequence ID" value="KAA0043139.1"/>
    <property type="molecule type" value="Genomic_DNA"/>
</dbReference>
<reference evidence="5 6" key="1">
    <citation type="submission" date="2019-08" db="EMBL/GenBank/DDBJ databases">
        <title>Draft genome sequences of two oriental melons (Cucumis melo L. var makuwa).</title>
        <authorList>
            <person name="Kwon S.-Y."/>
        </authorList>
    </citation>
    <scope>NUCLEOTIDE SEQUENCE [LARGE SCALE GENOMIC DNA]</scope>
    <source>
        <strain evidence="6">cv. Chang Bougi</strain>
        <strain evidence="5">cv. SW 3</strain>
        <tissue evidence="3">Leaf</tissue>
    </source>
</reference>
<comment type="caution">
    <text evidence="3">The sequence shown here is derived from an EMBL/GenBank/DDBJ whole genome shotgun (WGS) entry which is preliminary data.</text>
</comment>
<dbReference type="InterPro" id="IPR039537">
    <property type="entry name" value="Retrotran_Ty1/copia-like"/>
</dbReference>
<evidence type="ECO:0000313" key="6">
    <source>
        <dbReference type="Proteomes" id="UP000321947"/>
    </source>
</evidence>
<dbReference type="OrthoDB" id="1751476at2759"/>
<dbReference type="InterPro" id="IPR025724">
    <property type="entry name" value="GAG-pre-integrase_dom"/>
</dbReference>
<accession>A0A5A7TPJ0</accession>
<feature type="domain" description="Retroviral polymerase SH3-like" evidence="2">
    <location>
        <begin position="136"/>
        <end position="197"/>
    </location>
</feature>
<dbReference type="InterPro" id="IPR057670">
    <property type="entry name" value="SH3_retrovirus"/>
</dbReference>
<evidence type="ECO:0000313" key="4">
    <source>
        <dbReference type="EMBL" id="TYK23925.1"/>
    </source>
</evidence>
<dbReference type="AlphaFoldDB" id="A0A5A7TPJ0"/>
<dbReference type="Pfam" id="PF13976">
    <property type="entry name" value="gag_pre-integrs"/>
    <property type="match status" value="1"/>
</dbReference>